<accession>A0ABV3EX83</accession>
<feature type="compositionally biased region" description="Low complexity" evidence="1">
    <location>
        <begin position="99"/>
        <end position="115"/>
    </location>
</feature>
<dbReference type="Proteomes" id="UP001551584">
    <property type="component" value="Unassembled WGS sequence"/>
</dbReference>
<comment type="caution">
    <text evidence="4">The sequence shown here is derived from an EMBL/GenBank/DDBJ whole genome shotgun (WGS) entry which is preliminary data.</text>
</comment>
<feature type="region of interest" description="Disordered" evidence="1">
    <location>
        <begin position="206"/>
        <end position="309"/>
    </location>
</feature>
<reference evidence="4 5" key="1">
    <citation type="submission" date="2024-06" db="EMBL/GenBank/DDBJ databases">
        <title>The Natural Products Discovery Center: Release of the First 8490 Sequenced Strains for Exploring Actinobacteria Biosynthetic Diversity.</title>
        <authorList>
            <person name="Kalkreuter E."/>
            <person name="Kautsar S.A."/>
            <person name="Yang D."/>
            <person name="Bader C.D."/>
            <person name="Teijaro C.N."/>
            <person name="Fluegel L."/>
            <person name="Davis C.M."/>
            <person name="Simpson J.R."/>
            <person name="Lauterbach L."/>
            <person name="Steele A.D."/>
            <person name="Gui C."/>
            <person name="Meng S."/>
            <person name="Li G."/>
            <person name="Viehrig K."/>
            <person name="Ye F."/>
            <person name="Su P."/>
            <person name="Kiefer A.F."/>
            <person name="Nichols A."/>
            <person name="Cepeda A.J."/>
            <person name="Yan W."/>
            <person name="Fan B."/>
            <person name="Jiang Y."/>
            <person name="Adhikari A."/>
            <person name="Zheng C.-J."/>
            <person name="Schuster L."/>
            <person name="Cowan T.M."/>
            <person name="Smanski M.J."/>
            <person name="Chevrette M.G."/>
            <person name="De Carvalho L.P.S."/>
            <person name="Shen B."/>
        </authorList>
    </citation>
    <scope>NUCLEOTIDE SEQUENCE [LARGE SCALE GENOMIC DNA]</scope>
    <source>
        <strain evidence="4 5">NPDC048117</strain>
    </source>
</reference>
<feature type="compositionally biased region" description="Basic residues" evidence="1">
    <location>
        <begin position="169"/>
        <end position="181"/>
    </location>
</feature>
<evidence type="ECO:0000259" key="3">
    <source>
        <dbReference type="Pfam" id="PF01471"/>
    </source>
</evidence>
<evidence type="ECO:0000256" key="1">
    <source>
        <dbReference type="SAM" id="MobiDB-lite"/>
    </source>
</evidence>
<evidence type="ECO:0000313" key="4">
    <source>
        <dbReference type="EMBL" id="MEU9580815.1"/>
    </source>
</evidence>
<feature type="region of interest" description="Disordered" evidence="1">
    <location>
        <begin position="37"/>
        <end position="70"/>
    </location>
</feature>
<evidence type="ECO:0000256" key="2">
    <source>
        <dbReference type="SAM" id="Phobius"/>
    </source>
</evidence>
<feature type="domain" description="Peptidoglycan binding-like" evidence="3">
    <location>
        <begin position="304"/>
        <end position="362"/>
    </location>
</feature>
<feature type="region of interest" description="Disordered" evidence="1">
    <location>
        <begin position="89"/>
        <end position="182"/>
    </location>
</feature>
<keyword evidence="2" id="KW-0812">Transmembrane</keyword>
<protein>
    <submittedName>
        <fullName evidence="4">Peptidoglycan-binding domain-containing protein</fullName>
    </submittedName>
</protein>
<feature type="compositionally biased region" description="Basic and acidic residues" evidence="1">
    <location>
        <begin position="366"/>
        <end position="390"/>
    </location>
</feature>
<name>A0ABV3EX83_9ACTN</name>
<keyword evidence="2" id="KW-0472">Membrane</keyword>
<dbReference type="Gene3D" id="1.10.101.10">
    <property type="entry name" value="PGBD-like superfamily/PGBD"/>
    <property type="match status" value="1"/>
</dbReference>
<dbReference type="RefSeq" id="WP_359276874.1">
    <property type="nucleotide sequence ID" value="NZ_JBEZNA010000088.1"/>
</dbReference>
<dbReference type="InterPro" id="IPR036365">
    <property type="entry name" value="PGBD-like_sf"/>
</dbReference>
<gene>
    <name evidence="4" type="ORF">AB0D95_26700</name>
</gene>
<sequence length="390" mass="39444">MNENQGNECPGCGAPRQADHTSSCACALLAAEALRDAREREAAEAEDFDPLRVRPYVGLTPPGDEAAAGGEPRVIVGEVVAARDAAVPLAGPLPPERPAPAGAAGPARAHPGTGAEPEAPDGRAHHGRGSQDDPDGPVLPAPGPSAHAPGTGGGAAGGDPGTPDDGPRGTHRRRRTPKRRVALVTAGSVVGVGAVIAGVTGGLFAYQTPSRTTSMPQRASVPDVDPEVAADTATEPSTVTSAPPERSASPEPSPSATASASASAEASRTATPEAERSSASATQSADGAEGGTGLGDGSLAPGDTGPEVAELQRRLAELWLYSGDADGRYDDQVRNGVSAFQYINGIQDDEYGTYGPATRAVLESITRGDGRHDGGHDGRWDGDRHGDGWR</sequence>
<proteinExistence type="predicted"/>
<organism evidence="4 5">
    <name type="scientific">Streptomyces chilikensis</name>
    <dbReference type="NCBI Taxonomy" id="1194079"/>
    <lineage>
        <taxon>Bacteria</taxon>
        <taxon>Bacillati</taxon>
        <taxon>Actinomycetota</taxon>
        <taxon>Actinomycetes</taxon>
        <taxon>Kitasatosporales</taxon>
        <taxon>Streptomycetaceae</taxon>
        <taxon>Streptomyces</taxon>
    </lineage>
</organism>
<keyword evidence="5" id="KW-1185">Reference proteome</keyword>
<dbReference type="InterPro" id="IPR036366">
    <property type="entry name" value="PGBDSf"/>
</dbReference>
<evidence type="ECO:0000313" key="5">
    <source>
        <dbReference type="Proteomes" id="UP001551584"/>
    </source>
</evidence>
<feature type="region of interest" description="Disordered" evidence="1">
    <location>
        <begin position="365"/>
        <end position="390"/>
    </location>
</feature>
<feature type="compositionally biased region" description="Gly residues" evidence="1">
    <location>
        <begin position="150"/>
        <end position="160"/>
    </location>
</feature>
<feature type="compositionally biased region" description="Low complexity" evidence="1">
    <location>
        <begin position="240"/>
        <end position="272"/>
    </location>
</feature>
<feature type="compositionally biased region" description="Polar residues" evidence="1">
    <location>
        <begin position="207"/>
        <end position="217"/>
    </location>
</feature>
<keyword evidence="2" id="KW-1133">Transmembrane helix</keyword>
<dbReference type="SUPFAM" id="SSF47090">
    <property type="entry name" value="PGBD-like"/>
    <property type="match status" value="1"/>
</dbReference>
<dbReference type="Pfam" id="PF01471">
    <property type="entry name" value="PG_binding_1"/>
    <property type="match status" value="1"/>
</dbReference>
<feature type="transmembrane region" description="Helical" evidence="2">
    <location>
        <begin position="181"/>
        <end position="206"/>
    </location>
</feature>
<dbReference type="InterPro" id="IPR002477">
    <property type="entry name" value="Peptidoglycan-bd-like"/>
</dbReference>
<dbReference type="EMBL" id="JBEZNA010000088">
    <property type="protein sequence ID" value="MEU9580815.1"/>
    <property type="molecule type" value="Genomic_DNA"/>
</dbReference>